<dbReference type="CDD" id="cd00093">
    <property type="entry name" value="HTH_XRE"/>
    <property type="match status" value="1"/>
</dbReference>
<evidence type="ECO:0000313" key="2">
    <source>
        <dbReference type="EMBL" id="AUO19123.1"/>
    </source>
</evidence>
<dbReference type="Pfam" id="PF13443">
    <property type="entry name" value="HTH_26"/>
    <property type="match status" value="1"/>
</dbReference>
<accession>A0A2K9P1I7</accession>
<dbReference type="GeneID" id="98062367"/>
<sequence>MYISGKVADRIRLVAKMRNVTVKKMLKDINLGLNTMSNMKNSMPKANNLAKIADYLNCSVDYLLGRTDVIEVNRDGNV</sequence>
<dbReference type="PROSITE" id="PS50943">
    <property type="entry name" value="HTH_CROC1"/>
    <property type="match status" value="1"/>
</dbReference>
<dbReference type="KEGG" id="mpec:B9O19_00952"/>
<dbReference type="InterPro" id="IPR010982">
    <property type="entry name" value="Lambda_DNA-bd_dom_sf"/>
</dbReference>
<dbReference type="RefSeq" id="WP_102365352.1">
    <property type="nucleotide sequence ID" value="NZ_CP020991.1"/>
</dbReference>
<evidence type="ECO:0000259" key="1">
    <source>
        <dbReference type="PROSITE" id="PS50943"/>
    </source>
</evidence>
<gene>
    <name evidence="2" type="ORF">B9O19_00952</name>
</gene>
<protein>
    <submittedName>
        <fullName evidence="2">Transcriptional regulator</fullName>
    </submittedName>
</protein>
<dbReference type="AlphaFoldDB" id="A0A2K9P1I7"/>
<dbReference type="Gene3D" id="1.10.260.40">
    <property type="entry name" value="lambda repressor-like DNA-binding domains"/>
    <property type="match status" value="1"/>
</dbReference>
<keyword evidence="3" id="KW-1185">Reference proteome</keyword>
<dbReference type="OrthoDB" id="1862033at2"/>
<dbReference type="InterPro" id="IPR001387">
    <property type="entry name" value="Cro/C1-type_HTH"/>
</dbReference>
<organism evidence="2 3">
    <name type="scientific">Monoglobus pectinilyticus</name>
    <dbReference type="NCBI Taxonomy" id="1981510"/>
    <lineage>
        <taxon>Bacteria</taxon>
        <taxon>Bacillati</taxon>
        <taxon>Bacillota</taxon>
        <taxon>Clostridia</taxon>
        <taxon>Monoglobales</taxon>
        <taxon>Monoglobaceae</taxon>
        <taxon>Monoglobus</taxon>
    </lineage>
</organism>
<feature type="domain" description="HTH cro/C1-type" evidence="1">
    <location>
        <begin position="42"/>
        <end position="63"/>
    </location>
</feature>
<dbReference type="EMBL" id="CP020991">
    <property type="protein sequence ID" value="AUO19123.1"/>
    <property type="molecule type" value="Genomic_DNA"/>
</dbReference>
<evidence type="ECO:0000313" key="3">
    <source>
        <dbReference type="Proteomes" id="UP000235589"/>
    </source>
</evidence>
<reference evidence="2 3" key="1">
    <citation type="submission" date="2017-04" db="EMBL/GenBank/DDBJ databases">
        <title>Monoglobus pectinilyticus 14 draft genome.</title>
        <authorList>
            <person name="Kim C."/>
            <person name="Rosendale D.I."/>
            <person name="Kelly W.J."/>
            <person name="Tannock G.W."/>
            <person name="Patchett M.L."/>
            <person name="Jordens J.Z."/>
        </authorList>
    </citation>
    <scope>NUCLEOTIDE SEQUENCE [LARGE SCALE GENOMIC DNA]</scope>
    <source>
        <strain evidence="2 3">14</strain>
    </source>
</reference>
<name>A0A2K9P1I7_9FIRM</name>
<dbReference type="Proteomes" id="UP000235589">
    <property type="component" value="Chromosome"/>
</dbReference>
<proteinExistence type="predicted"/>
<dbReference type="SUPFAM" id="SSF47413">
    <property type="entry name" value="lambda repressor-like DNA-binding domains"/>
    <property type="match status" value="1"/>
</dbReference>
<dbReference type="GO" id="GO:0003677">
    <property type="term" value="F:DNA binding"/>
    <property type="evidence" value="ECO:0007669"/>
    <property type="project" value="InterPro"/>
</dbReference>